<dbReference type="FunFam" id="3.40.50.300:FF:000425">
    <property type="entry name" value="Probable ABC transporter, ATP-binding subunit"/>
    <property type="match status" value="1"/>
</dbReference>
<keyword evidence="6" id="KW-0408">Iron</keyword>
<dbReference type="CDD" id="cd03259">
    <property type="entry name" value="ABC_Carb_Solutes_like"/>
    <property type="match status" value="1"/>
</dbReference>
<dbReference type="GO" id="GO:0016887">
    <property type="term" value="F:ATP hydrolysis activity"/>
    <property type="evidence" value="ECO:0007669"/>
    <property type="project" value="InterPro"/>
</dbReference>
<evidence type="ECO:0000256" key="7">
    <source>
        <dbReference type="ARBA" id="ARBA00023065"/>
    </source>
</evidence>
<dbReference type="GO" id="GO:0015408">
    <property type="term" value="F:ABC-type ferric iron transporter activity"/>
    <property type="evidence" value="ECO:0007669"/>
    <property type="project" value="InterPro"/>
</dbReference>
<keyword evidence="8" id="KW-0472">Membrane</keyword>
<dbReference type="GO" id="GO:0016020">
    <property type="term" value="C:membrane"/>
    <property type="evidence" value="ECO:0007669"/>
    <property type="project" value="InterPro"/>
</dbReference>
<organism evidence="10 11">
    <name type="scientific">Phragmitibacter flavus</name>
    <dbReference type="NCBI Taxonomy" id="2576071"/>
    <lineage>
        <taxon>Bacteria</taxon>
        <taxon>Pseudomonadati</taxon>
        <taxon>Verrucomicrobiota</taxon>
        <taxon>Verrucomicrobiia</taxon>
        <taxon>Verrucomicrobiales</taxon>
        <taxon>Verrucomicrobiaceae</taxon>
        <taxon>Phragmitibacter</taxon>
    </lineage>
</organism>
<dbReference type="PROSITE" id="PS00211">
    <property type="entry name" value="ABC_TRANSPORTER_1"/>
    <property type="match status" value="1"/>
</dbReference>
<gene>
    <name evidence="10" type="ORF">FEM03_16535</name>
</gene>
<evidence type="ECO:0000313" key="10">
    <source>
        <dbReference type="EMBL" id="TLD69564.1"/>
    </source>
</evidence>
<dbReference type="Gene3D" id="3.40.50.300">
    <property type="entry name" value="P-loop containing nucleotide triphosphate hydrolases"/>
    <property type="match status" value="1"/>
</dbReference>
<protein>
    <submittedName>
        <fullName evidence="10">ABC transporter ATP-binding protein</fullName>
    </submittedName>
</protein>
<keyword evidence="3" id="KW-0410">Iron transport</keyword>
<dbReference type="PANTHER" id="PTHR42781:SF4">
    <property type="entry name" value="SPERMIDINE_PUTRESCINE IMPORT ATP-BINDING PROTEIN POTA"/>
    <property type="match status" value="1"/>
</dbReference>
<dbReference type="SUPFAM" id="SSF52540">
    <property type="entry name" value="P-loop containing nucleoside triphosphate hydrolases"/>
    <property type="match status" value="1"/>
</dbReference>
<evidence type="ECO:0000256" key="1">
    <source>
        <dbReference type="ARBA" id="ARBA00022448"/>
    </source>
</evidence>
<proteinExistence type="predicted"/>
<keyword evidence="5 10" id="KW-0067">ATP-binding</keyword>
<dbReference type="Pfam" id="PF00005">
    <property type="entry name" value="ABC_tran"/>
    <property type="match status" value="1"/>
</dbReference>
<keyword evidence="7" id="KW-0406">Ion transport</keyword>
<dbReference type="OrthoDB" id="9802264at2"/>
<evidence type="ECO:0000256" key="4">
    <source>
        <dbReference type="ARBA" id="ARBA00022741"/>
    </source>
</evidence>
<dbReference type="PROSITE" id="PS50893">
    <property type="entry name" value="ABC_TRANSPORTER_2"/>
    <property type="match status" value="1"/>
</dbReference>
<evidence type="ECO:0000313" key="11">
    <source>
        <dbReference type="Proteomes" id="UP000306196"/>
    </source>
</evidence>
<dbReference type="AlphaFoldDB" id="A0A5R8KB73"/>
<dbReference type="PANTHER" id="PTHR42781">
    <property type="entry name" value="SPERMIDINE/PUTRESCINE IMPORT ATP-BINDING PROTEIN POTA"/>
    <property type="match status" value="1"/>
</dbReference>
<dbReference type="InterPro" id="IPR003593">
    <property type="entry name" value="AAA+_ATPase"/>
</dbReference>
<dbReference type="EMBL" id="VAUV01000012">
    <property type="protein sequence ID" value="TLD69564.1"/>
    <property type="molecule type" value="Genomic_DNA"/>
</dbReference>
<accession>A0A5R8KB73</accession>
<dbReference type="RefSeq" id="WP_138087392.1">
    <property type="nucleotide sequence ID" value="NZ_VAUV01000012.1"/>
</dbReference>
<dbReference type="InterPro" id="IPR050093">
    <property type="entry name" value="ABC_SmlMolc_Importer"/>
</dbReference>
<name>A0A5R8KB73_9BACT</name>
<dbReference type="InterPro" id="IPR003439">
    <property type="entry name" value="ABC_transporter-like_ATP-bd"/>
</dbReference>
<comment type="caution">
    <text evidence="10">The sequence shown here is derived from an EMBL/GenBank/DDBJ whole genome shotgun (WGS) entry which is preliminary data.</text>
</comment>
<evidence type="ECO:0000256" key="3">
    <source>
        <dbReference type="ARBA" id="ARBA00022496"/>
    </source>
</evidence>
<evidence type="ECO:0000256" key="5">
    <source>
        <dbReference type="ARBA" id="ARBA00022840"/>
    </source>
</evidence>
<keyword evidence="4" id="KW-0547">Nucleotide-binding</keyword>
<dbReference type="SMART" id="SM00382">
    <property type="entry name" value="AAA"/>
    <property type="match status" value="1"/>
</dbReference>
<keyword evidence="2" id="KW-1003">Cell membrane</keyword>
<keyword evidence="1" id="KW-0813">Transport</keyword>
<evidence type="ECO:0000256" key="6">
    <source>
        <dbReference type="ARBA" id="ARBA00023004"/>
    </source>
</evidence>
<evidence type="ECO:0000256" key="2">
    <source>
        <dbReference type="ARBA" id="ARBA00022475"/>
    </source>
</evidence>
<keyword evidence="11" id="KW-1185">Reference proteome</keyword>
<feature type="domain" description="ABC transporter" evidence="9">
    <location>
        <begin position="4"/>
        <end position="238"/>
    </location>
</feature>
<reference evidence="10 11" key="1">
    <citation type="submission" date="2019-05" db="EMBL/GenBank/DDBJ databases">
        <title>Verrucobacter flavum gen. nov., sp. nov. a new member of the family Verrucomicrobiaceae.</title>
        <authorList>
            <person name="Szuroczki S."/>
            <person name="Abbaszade G."/>
            <person name="Szabo A."/>
            <person name="Felfoldi T."/>
            <person name="Schumann P."/>
            <person name="Boka K."/>
            <person name="Keki Z."/>
            <person name="Toumi M."/>
            <person name="Toth E."/>
        </authorList>
    </citation>
    <scope>NUCLEOTIDE SEQUENCE [LARGE SCALE GENOMIC DNA]</scope>
    <source>
        <strain evidence="10 11">MG-N-17</strain>
    </source>
</reference>
<dbReference type="Proteomes" id="UP000306196">
    <property type="component" value="Unassembled WGS sequence"/>
</dbReference>
<dbReference type="InterPro" id="IPR027417">
    <property type="entry name" value="P-loop_NTPase"/>
</dbReference>
<dbReference type="InterPro" id="IPR017871">
    <property type="entry name" value="ABC_transporter-like_CS"/>
</dbReference>
<sequence length="321" mass="34411">MSLLEVQQVSKRYERGARPAVHDVSLVVQPGEFVSLVGESGSGKTTLLRLIAGLETADAGTIKLGERVISGAGLHVVPERRGVGLVFQHHALFPHLTVGQNVGFGISKMAKAERVKVVEGLLELIGLAGYGRRYPHELSGGERQRVALARALATNPGVMLLDEPFSSLDPLLRESLRDETRRVLRACGATAILVTHHTRDALAVSDRIVVMHNGLLEQMGTPDEVYHRPVNGYVASLFGPCNFMARAGAGAEGWVRPDELELVPVERVGGYRMAGIVSQVTYGGGCQDVTLVCEGGGELKVCHQGDWVVKEGETWGAALKG</sequence>
<dbReference type="GO" id="GO:0005524">
    <property type="term" value="F:ATP binding"/>
    <property type="evidence" value="ECO:0007669"/>
    <property type="project" value="UniProtKB-KW"/>
</dbReference>
<dbReference type="GO" id="GO:0015697">
    <property type="term" value="P:quaternary ammonium group transport"/>
    <property type="evidence" value="ECO:0007669"/>
    <property type="project" value="UniProtKB-ARBA"/>
</dbReference>
<dbReference type="InterPro" id="IPR015853">
    <property type="entry name" value="ABC_transpr_FbpC"/>
</dbReference>
<evidence type="ECO:0000256" key="8">
    <source>
        <dbReference type="ARBA" id="ARBA00023136"/>
    </source>
</evidence>
<evidence type="ECO:0000259" key="9">
    <source>
        <dbReference type="PROSITE" id="PS50893"/>
    </source>
</evidence>